<protein>
    <recommendedName>
        <fullName evidence="4">Lipoprotein</fullName>
    </recommendedName>
</protein>
<dbReference type="EMBL" id="LSDD01000151">
    <property type="protein sequence ID" value="KXB60707.1"/>
    <property type="molecule type" value="Genomic_DNA"/>
</dbReference>
<comment type="caution">
    <text evidence="2">The sequence shown here is derived from an EMBL/GenBank/DDBJ whole genome shotgun (WGS) entry which is preliminary data.</text>
</comment>
<proteinExistence type="predicted"/>
<keyword evidence="1" id="KW-1133">Transmembrane helix</keyword>
<dbReference type="AlphaFoldDB" id="A0A133ZZ36"/>
<dbReference type="Proteomes" id="UP000070483">
    <property type="component" value="Unassembled WGS sequence"/>
</dbReference>
<name>A0A133ZZ36_9FUSO</name>
<organism evidence="2 3">
    <name type="scientific">Leptotrichia wadei</name>
    <dbReference type="NCBI Taxonomy" id="157687"/>
    <lineage>
        <taxon>Bacteria</taxon>
        <taxon>Fusobacteriati</taxon>
        <taxon>Fusobacteriota</taxon>
        <taxon>Fusobacteriia</taxon>
        <taxon>Fusobacteriales</taxon>
        <taxon>Leptotrichiaceae</taxon>
        <taxon>Leptotrichia</taxon>
    </lineage>
</organism>
<keyword evidence="1" id="KW-0812">Transmembrane</keyword>
<evidence type="ECO:0000313" key="3">
    <source>
        <dbReference type="Proteomes" id="UP000070483"/>
    </source>
</evidence>
<feature type="transmembrane region" description="Helical" evidence="1">
    <location>
        <begin position="12"/>
        <end position="29"/>
    </location>
</feature>
<evidence type="ECO:0000256" key="1">
    <source>
        <dbReference type="SAM" id="Phobius"/>
    </source>
</evidence>
<dbReference type="PATRIC" id="fig|157687.3.peg.2014"/>
<evidence type="ECO:0008006" key="4">
    <source>
        <dbReference type="Google" id="ProtNLM"/>
    </source>
</evidence>
<gene>
    <name evidence="2" type="ORF">HMPREF3180_02016</name>
</gene>
<keyword evidence="3" id="KW-1185">Reference proteome</keyword>
<feature type="non-terminal residue" evidence="2">
    <location>
        <position position="48"/>
    </location>
</feature>
<keyword evidence="1" id="KW-0472">Membrane</keyword>
<accession>A0A133ZZ36</accession>
<dbReference type="STRING" id="157687.HMPREF3180_02016"/>
<dbReference type="PROSITE" id="PS51257">
    <property type="entry name" value="PROKAR_LIPOPROTEIN"/>
    <property type="match status" value="1"/>
</dbReference>
<sequence length="48" mass="5573">MIVIKKWKKKLPFIFLFLGILISCINYIISDTEINITTSDINVEAENE</sequence>
<reference evidence="3" key="1">
    <citation type="submission" date="2016-01" db="EMBL/GenBank/DDBJ databases">
        <authorList>
            <person name="Mitreva M."/>
            <person name="Pepin K.H."/>
            <person name="Mihindukulasuriya K.A."/>
            <person name="Fulton R."/>
            <person name="Fronick C."/>
            <person name="O'Laughlin M."/>
            <person name="Miner T."/>
            <person name="Herter B."/>
            <person name="Rosa B.A."/>
            <person name="Cordes M."/>
            <person name="Tomlinson C."/>
            <person name="Wollam A."/>
            <person name="Palsikar V.B."/>
            <person name="Mardis E.R."/>
            <person name="Wilson R.K."/>
        </authorList>
    </citation>
    <scope>NUCLEOTIDE SEQUENCE [LARGE SCALE GENOMIC DNA]</scope>
    <source>
        <strain evidence="3">KA00185</strain>
    </source>
</reference>
<evidence type="ECO:0000313" key="2">
    <source>
        <dbReference type="EMBL" id="KXB60707.1"/>
    </source>
</evidence>